<evidence type="ECO:0000256" key="1">
    <source>
        <dbReference type="SAM" id="Phobius"/>
    </source>
</evidence>
<keyword evidence="3" id="KW-1185">Reference proteome</keyword>
<evidence type="ECO:0000313" key="2">
    <source>
        <dbReference type="EMBL" id="TXD72811.1"/>
    </source>
</evidence>
<protein>
    <submittedName>
        <fullName evidence="2">PilN domain-containing protein</fullName>
    </submittedName>
</protein>
<dbReference type="RefSeq" id="WP_111844859.1">
    <property type="nucleotide sequence ID" value="NZ_UEGI01000010.1"/>
</dbReference>
<keyword evidence="1" id="KW-0472">Membrane</keyword>
<dbReference type="OrthoDB" id="1419532at2"/>
<comment type="caution">
    <text evidence="2">The sequence shown here is derived from an EMBL/GenBank/DDBJ whole genome shotgun (WGS) entry which is preliminary data.</text>
</comment>
<gene>
    <name evidence="2" type="ORF">ESU54_11385</name>
</gene>
<organism evidence="2 3">
    <name type="scientific">Aequorivita antarctica</name>
    <dbReference type="NCBI Taxonomy" id="153266"/>
    <lineage>
        <taxon>Bacteria</taxon>
        <taxon>Pseudomonadati</taxon>
        <taxon>Bacteroidota</taxon>
        <taxon>Flavobacteriia</taxon>
        <taxon>Flavobacteriales</taxon>
        <taxon>Flavobacteriaceae</taxon>
        <taxon>Aequorivita</taxon>
    </lineage>
</organism>
<dbReference type="Proteomes" id="UP000321497">
    <property type="component" value="Unassembled WGS sequence"/>
</dbReference>
<feature type="transmembrane region" description="Helical" evidence="1">
    <location>
        <begin position="233"/>
        <end position="252"/>
    </location>
</feature>
<sequence length="392" mass="45139">MIQTFANKYLIKEFYSIHVHISEKETVYHVLRLKKKQSKITILEQESIYGIDQLFKKLQKDVPVILAFTGKKIISKIMAIEANYIDKILFNKDPEGYYILEYPKPTKTLVSLIRKDDLDSYINKILQKGYTVLDFSIGPFILESLAPLLMEPKKIQTTEFEYDLTNTLLSINDNAESNETQEIQVGEDIIYNTHILGFAGFLCFLNPDNIEKNYQTNIDAYSESFSYKKAFTVMGKGILVTFLILLSISYMVKSVYSQKSSEIQQEAMLNAQVLDQIATLKKDREYKTSIIANSSLGSKHELSFYIAQIAEGLPETILLEKLEVFPAKKPINPNEKIRIEPNIIEIEGVTPSNSSVTQWVELLNNYDWIKKVEVSSYAFVKNEYKFKLNLYL</sequence>
<evidence type="ECO:0000313" key="3">
    <source>
        <dbReference type="Proteomes" id="UP000321497"/>
    </source>
</evidence>
<dbReference type="EMBL" id="VORT01000007">
    <property type="protein sequence ID" value="TXD72811.1"/>
    <property type="molecule type" value="Genomic_DNA"/>
</dbReference>
<reference evidence="2 3" key="1">
    <citation type="submission" date="2019-08" db="EMBL/GenBank/DDBJ databases">
        <title>Genome of Aequorivita antarctica SW49 (type strain).</title>
        <authorList>
            <person name="Bowman J.P."/>
        </authorList>
    </citation>
    <scope>NUCLEOTIDE SEQUENCE [LARGE SCALE GENOMIC DNA]</scope>
    <source>
        <strain evidence="2 3">SW49</strain>
    </source>
</reference>
<keyword evidence="1" id="KW-0812">Transmembrane</keyword>
<proteinExistence type="predicted"/>
<accession>A0A5C6Z0B1</accession>
<name>A0A5C6Z0B1_9FLAO</name>
<keyword evidence="1" id="KW-1133">Transmembrane helix</keyword>
<dbReference type="AlphaFoldDB" id="A0A5C6Z0B1"/>